<dbReference type="Pfam" id="PF10323">
    <property type="entry name" value="7TM_GPCR_Srv"/>
    <property type="match status" value="2"/>
</dbReference>
<sequence length="424" mass="49327">MNVEMSMNEKYLVMVLNANDGKRSRKIFCNKAKNTEAWGYLLSTLYPEGRCCSKLAQIHKKQMYDFPLISRTCQYNRVKDILIPNNILTHTIWNKLSRVIDQCSYNPRIVTEKYRAENGLEIFHIPNRNQFLTQFSCSIVSVNNVMHSDGERKLAAASPCSFYASDKSIRERASYQTRVANLKVTMEPTKKRRELDEGNGSYIVRLGDILSIFVNAFLRLDIQLEIGPDYQHIESFCFLMSVITFIIHMIGNLILCFNRYSAVCLMEKYDQIWARRNIWILIVSEYLISVVPLLHIIGAETFYIHNPDGSYTSIGFEATIEVGLLIHTFTIFLLSLLMFARQFGKLYSIFAKDTDLLLFFTMQYYWINDIMVSIPPFSLFAFCSDLRRESMKKIRCRRYHSNVVSRMLSSNAREKVWAIARTVS</sequence>
<dbReference type="InterPro" id="IPR051119">
    <property type="entry name" value="Nematode_SR-like"/>
</dbReference>
<protein>
    <recommendedName>
        <fullName evidence="8">7TM GPCR serpentine receptor class x (Srx) domain-containing protein</fullName>
    </recommendedName>
</protein>
<feature type="transmembrane region" description="Helical" evidence="5">
    <location>
        <begin position="238"/>
        <end position="257"/>
    </location>
</feature>
<dbReference type="PANTHER" id="PTHR31627:SF42">
    <property type="entry name" value="G_PROTEIN_RECEP_F1_2 DOMAIN-CONTAINING PROTEIN-RELATED"/>
    <property type="match status" value="1"/>
</dbReference>
<gene>
    <name evidence="6" type="primary">Necator_chrIV.g17188</name>
    <name evidence="6" type="ORF">RB195_003890</name>
</gene>
<evidence type="ECO:0000313" key="7">
    <source>
        <dbReference type="Proteomes" id="UP001303046"/>
    </source>
</evidence>
<organism evidence="6 7">
    <name type="scientific">Necator americanus</name>
    <name type="common">Human hookworm</name>
    <dbReference type="NCBI Taxonomy" id="51031"/>
    <lineage>
        <taxon>Eukaryota</taxon>
        <taxon>Metazoa</taxon>
        <taxon>Ecdysozoa</taxon>
        <taxon>Nematoda</taxon>
        <taxon>Chromadorea</taxon>
        <taxon>Rhabditida</taxon>
        <taxon>Rhabditina</taxon>
        <taxon>Rhabditomorpha</taxon>
        <taxon>Strongyloidea</taxon>
        <taxon>Ancylostomatidae</taxon>
        <taxon>Bunostominae</taxon>
        <taxon>Necator</taxon>
    </lineage>
</organism>
<evidence type="ECO:0000256" key="1">
    <source>
        <dbReference type="ARBA" id="ARBA00004141"/>
    </source>
</evidence>
<evidence type="ECO:0000256" key="4">
    <source>
        <dbReference type="ARBA" id="ARBA00023136"/>
    </source>
</evidence>
<evidence type="ECO:0000313" key="6">
    <source>
        <dbReference type="EMBL" id="KAK6752757.1"/>
    </source>
</evidence>
<feature type="transmembrane region" description="Helical" evidence="5">
    <location>
        <begin position="200"/>
        <end position="218"/>
    </location>
</feature>
<feature type="transmembrane region" description="Helical" evidence="5">
    <location>
        <begin position="318"/>
        <end position="340"/>
    </location>
</feature>
<keyword evidence="4 5" id="KW-0472">Membrane</keyword>
<comment type="caution">
    <text evidence="6">The sequence shown here is derived from an EMBL/GenBank/DDBJ whole genome shotgun (WGS) entry which is preliminary data.</text>
</comment>
<dbReference type="PANTHER" id="PTHR31627">
    <property type="entry name" value="SERPENTINE RECEPTOR CLASS GAMMA-RELATED"/>
    <property type="match status" value="1"/>
</dbReference>
<name>A0ABR1DQP1_NECAM</name>
<dbReference type="InterPro" id="IPR019426">
    <property type="entry name" value="7TM_GPCR_serpentine_rcpt_Srv"/>
</dbReference>
<dbReference type="Proteomes" id="UP001303046">
    <property type="component" value="Unassembled WGS sequence"/>
</dbReference>
<keyword evidence="2 5" id="KW-0812">Transmembrane</keyword>
<evidence type="ECO:0000256" key="3">
    <source>
        <dbReference type="ARBA" id="ARBA00022989"/>
    </source>
</evidence>
<accession>A0ABR1DQP1</accession>
<reference evidence="6 7" key="1">
    <citation type="submission" date="2023-08" db="EMBL/GenBank/DDBJ databases">
        <title>A Necator americanus chromosomal reference genome.</title>
        <authorList>
            <person name="Ilik V."/>
            <person name="Petrzelkova K.J."/>
            <person name="Pardy F."/>
            <person name="Fuh T."/>
            <person name="Niatou-Singa F.S."/>
            <person name="Gouil Q."/>
            <person name="Baker L."/>
            <person name="Ritchie M.E."/>
            <person name="Jex A.R."/>
            <person name="Gazzola D."/>
            <person name="Li H."/>
            <person name="Toshio Fujiwara R."/>
            <person name="Zhan B."/>
            <person name="Aroian R.V."/>
            <person name="Pafco B."/>
            <person name="Schwarz E.M."/>
        </authorList>
    </citation>
    <scope>NUCLEOTIDE SEQUENCE [LARGE SCALE GENOMIC DNA]</scope>
    <source>
        <strain evidence="6 7">Aroian</strain>
        <tissue evidence="6">Whole animal</tissue>
    </source>
</reference>
<evidence type="ECO:0000256" key="5">
    <source>
        <dbReference type="SAM" id="Phobius"/>
    </source>
</evidence>
<feature type="transmembrane region" description="Helical" evidence="5">
    <location>
        <begin position="278"/>
        <end position="298"/>
    </location>
</feature>
<keyword evidence="7" id="KW-1185">Reference proteome</keyword>
<comment type="subcellular location">
    <subcellularLocation>
        <location evidence="1">Membrane</location>
        <topology evidence="1">Multi-pass membrane protein</topology>
    </subcellularLocation>
</comment>
<dbReference type="EMBL" id="JAVFWL010000004">
    <property type="protein sequence ID" value="KAK6752757.1"/>
    <property type="molecule type" value="Genomic_DNA"/>
</dbReference>
<proteinExistence type="predicted"/>
<evidence type="ECO:0000256" key="2">
    <source>
        <dbReference type="ARBA" id="ARBA00022692"/>
    </source>
</evidence>
<keyword evidence="3 5" id="KW-1133">Transmembrane helix</keyword>
<evidence type="ECO:0008006" key="8">
    <source>
        <dbReference type="Google" id="ProtNLM"/>
    </source>
</evidence>